<evidence type="ECO:0000256" key="6">
    <source>
        <dbReference type="ARBA" id="ARBA00023242"/>
    </source>
</evidence>
<accession>A0A0N4VL07</accession>
<feature type="compositionally biased region" description="Basic and acidic residues" evidence="7">
    <location>
        <begin position="123"/>
        <end position="136"/>
    </location>
</feature>
<comment type="subcellular location">
    <subcellularLocation>
        <location evidence="1">Nucleus</location>
    </subcellularLocation>
</comment>
<organism evidence="11">
    <name type="scientific">Enterobius vermicularis</name>
    <name type="common">Human pinworm</name>
    <dbReference type="NCBI Taxonomy" id="51028"/>
    <lineage>
        <taxon>Eukaryota</taxon>
        <taxon>Metazoa</taxon>
        <taxon>Ecdysozoa</taxon>
        <taxon>Nematoda</taxon>
        <taxon>Chromadorea</taxon>
        <taxon>Rhabditida</taxon>
        <taxon>Spirurina</taxon>
        <taxon>Oxyuridomorpha</taxon>
        <taxon>Oxyuroidea</taxon>
        <taxon>Oxyuridae</taxon>
        <taxon>Enterobius</taxon>
    </lineage>
</organism>
<keyword evidence="6" id="KW-0539">Nucleus</keyword>
<evidence type="ECO:0000256" key="5">
    <source>
        <dbReference type="ARBA" id="ARBA00023163"/>
    </source>
</evidence>
<dbReference type="Gene3D" id="3.40.1800.30">
    <property type="match status" value="1"/>
</dbReference>
<evidence type="ECO:0000256" key="2">
    <source>
        <dbReference type="ARBA" id="ARBA00006283"/>
    </source>
</evidence>
<evidence type="ECO:0000259" key="8">
    <source>
        <dbReference type="Pfam" id="PF13867"/>
    </source>
</evidence>
<dbReference type="AlphaFoldDB" id="A0A0N4VL07"/>
<feature type="domain" description="Histone deacetylase complex subunit SAP30 Sin3 binding" evidence="8">
    <location>
        <begin position="221"/>
        <end position="274"/>
    </location>
</feature>
<feature type="compositionally biased region" description="Polar residues" evidence="7">
    <location>
        <begin position="168"/>
        <end position="180"/>
    </location>
</feature>
<dbReference type="PANTHER" id="PTHR13286">
    <property type="entry name" value="SAP30"/>
    <property type="match status" value="1"/>
</dbReference>
<comment type="similarity">
    <text evidence="2">Belongs to the SAP30 family.</text>
</comment>
<evidence type="ECO:0000256" key="4">
    <source>
        <dbReference type="ARBA" id="ARBA00023015"/>
    </source>
</evidence>
<protein>
    <submittedName>
        <fullName evidence="11">SAP30_Sin3_bdg domain-containing protein</fullName>
    </submittedName>
</protein>
<dbReference type="OrthoDB" id="510958at2759"/>
<evidence type="ECO:0000313" key="9">
    <source>
        <dbReference type="EMBL" id="VDD96102.1"/>
    </source>
</evidence>
<evidence type="ECO:0000256" key="7">
    <source>
        <dbReference type="SAM" id="MobiDB-lite"/>
    </source>
</evidence>
<name>A0A0N4VL07_ENTVE</name>
<feature type="compositionally biased region" description="Basic and acidic residues" evidence="7">
    <location>
        <begin position="91"/>
        <end position="102"/>
    </location>
</feature>
<keyword evidence="5" id="KW-0804">Transcription</keyword>
<dbReference type="WBParaSite" id="EVEC_0001156001-mRNA-1">
    <property type="protein sequence ID" value="EVEC_0001156001-mRNA-1"/>
    <property type="gene ID" value="EVEC_0001156001"/>
</dbReference>
<evidence type="ECO:0000313" key="11">
    <source>
        <dbReference type="WBParaSite" id="EVEC_0001156001-mRNA-1"/>
    </source>
</evidence>
<dbReference type="InterPro" id="IPR038291">
    <property type="entry name" value="SAP30_C_sf"/>
</dbReference>
<keyword evidence="3" id="KW-0678">Repressor</keyword>
<reference evidence="9 10" key="2">
    <citation type="submission" date="2018-10" db="EMBL/GenBank/DDBJ databases">
        <authorList>
            <consortium name="Pathogen Informatics"/>
        </authorList>
    </citation>
    <scope>NUCLEOTIDE SEQUENCE [LARGE SCALE GENOMIC DNA]</scope>
</reference>
<proteinExistence type="inferred from homology"/>
<evidence type="ECO:0000256" key="3">
    <source>
        <dbReference type="ARBA" id="ARBA00022491"/>
    </source>
</evidence>
<sequence length="296" mass="34344">MCQNLNELTACCIAEPDGGGRYVTCARPASGIPLDDKLREMSVLKRFPFVYNSLRRHYYVCLYHRRIVHFEPRMRRNEVWGKRNFSKYERDLTPTDEEKQEMQDDPLLKLGEALPKFKRSNAYRREMEEKERLDQQKRKRVDITENSGSEESFDGDDEHTKRSAKSVAINQSSSSEFVSSKGNKKEKPKKALRDLKNSKNDEEVIESIDPAIPYEVPMKNLSSSTLRRYKKAFQLPHRSGTNTKPQLLEGINEHLSSIQVPPHEIIAQFLYSCKMRRNKLDYPSVADATETVPGHF</sequence>
<dbReference type="GO" id="GO:0005634">
    <property type="term" value="C:nucleus"/>
    <property type="evidence" value="ECO:0007669"/>
    <property type="project" value="UniProtKB-SubCell"/>
</dbReference>
<evidence type="ECO:0000313" key="10">
    <source>
        <dbReference type="Proteomes" id="UP000274131"/>
    </source>
</evidence>
<dbReference type="EMBL" id="UXUI01011274">
    <property type="protein sequence ID" value="VDD96102.1"/>
    <property type="molecule type" value="Genomic_DNA"/>
</dbReference>
<dbReference type="InterPro" id="IPR024145">
    <property type="entry name" value="His_deAcase_SAP30/SAP30L"/>
</dbReference>
<gene>
    <name evidence="9" type="ORF">EVEC_LOCUS10853</name>
</gene>
<keyword evidence="4" id="KW-0805">Transcription regulation</keyword>
<keyword evidence="10" id="KW-1185">Reference proteome</keyword>
<feature type="region of interest" description="Disordered" evidence="7">
    <location>
        <begin position="91"/>
        <end position="202"/>
    </location>
</feature>
<dbReference type="Proteomes" id="UP000274131">
    <property type="component" value="Unassembled WGS sequence"/>
</dbReference>
<dbReference type="Pfam" id="PF13867">
    <property type="entry name" value="SAP30_Sin3_bdg"/>
    <property type="match status" value="1"/>
</dbReference>
<feature type="compositionally biased region" description="Basic and acidic residues" evidence="7">
    <location>
        <begin position="183"/>
        <end position="202"/>
    </location>
</feature>
<dbReference type="STRING" id="51028.A0A0N4VL07"/>
<dbReference type="InterPro" id="IPR025718">
    <property type="entry name" value="SAP30_Sin3-bd"/>
</dbReference>
<reference evidence="11" key="1">
    <citation type="submission" date="2017-02" db="UniProtKB">
        <authorList>
            <consortium name="WormBaseParasite"/>
        </authorList>
    </citation>
    <scope>IDENTIFICATION</scope>
</reference>
<dbReference type="Gene3D" id="6.10.160.20">
    <property type="match status" value="1"/>
</dbReference>
<evidence type="ECO:0000256" key="1">
    <source>
        <dbReference type="ARBA" id="ARBA00004123"/>
    </source>
</evidence>